<dbReference type="SMART" id="SM00220">
    <property type="entry name" value="S_TKc"/>
    <property type="match status" value="1"/>
</dbReference>
<dbReference type="PROSITE" id="PS00107">
    <property type="entry name" value="PROTEIN_KINASE_ATP"/>
    <property type="match status" value="1"/>
</dbReference>
<dbReference type="PANTHER" id="PTHR44167">
    <property type="entry name" value="OVARIAN-SPECIFIC SERINE/THREONINE-PROTEIN KINASE LOK-RELATED"/>
    <property type="match status" value="1"/>
</dbReference>
<organism evidence="5 6">
    <name type="scientific">Nocardioides plantarum</name>
    <dbReference type="NCBI Taxonomy" id="29299"/>
    <lineage>
        <taxon>Bacteria</taxon>
        <taxon>Bacillati</taxon>
        <taxon>Actinomycetota</taxon>
        <taxon>Actinomycetes</taxon>
        <taxon>Propionibacteriales</taxon>
        <taxon>Nocardioidaceae</taxon>
        <taxon>Nocardioides</taxon>
    </lineage>
</organism>
<keyword evidence="6" id="KW-1185">Reference proteome</keyword>
<keyword evidence="5" id="KW-0808">Transferase</keyword>
<keyword evidence="2 3" id="KW-0067">ATP-binding</keyword>
<dbReference type="PROSITE" id="PS50011">
    <property type="entry name" value="PROTEIN_KINASE_DOM"/>
    <property type="match status" value="1"/>
</dbReference>
<dbReference type="Proteomes" id="UP001589750">
    <property type="component" value="Unassembled WGS sequence"/>
</dbReference>
<dbReference type="CDD" id="cd00180">
    <property type="entry name" value="PKc"/>
    <property type="match status" value="1"/>
</dbReference>
<reference evidence="5 6" key="1">
    <citation type="submission" date="2024-09" db="EMBL/GenBank/DDBJ databases">
        <authorList>
            <person name="Sun Q."/>
            <person name="Mori K."/>
        </authorList>
    </citation>
    <scope>NUCLEOTIDE SEQUENCE [LARGE SCALE GENOMIC DNA]</scope>
    <source>
        <strain evidence="5 6">JCM 9626</strain>
    </source>
</reference>
<gene>
    <name evidence="5" type="ORF">ACFFRI_01235</name>
</gene>
<dbReference type="Gene3D" id="1.10.510.10">
    <property type="entry name" value="Transferase(Phosphotransferase) domain 1"/>
    <property type="match status" value="1"/>
</dbReference>
<sequence length="363" mass="39716">MTLPHNVAPWANLLPSRNLGNYVIGNYLGHGAFSLVFEVTHLQTGGRFAMKILLPLSSGEDVVDFVYEGQLLKKLNKCSGVISLVETGAEIVPLAFGQGMPSVPVKIDFHVLSLASGSLEELIEDSTVLALIPWHERLAIWRSVVLGVHQMHVKDVAHRDLKSSNCLLMVSGARTEARIGDLGRAKDLILPPRFAPTDYFRGRGDLTFAPPEYLLAQGGNTKADCKNADLYGLGSLLFELGTGHPITGAALGSVRAVLVQGEQDLATGVMRDLATLRPKYRAAIEEFTDELPSTLRHSATELVTQLCDPVPELRQPRSAPGRRKASPSELNWLLRRADILTRMLKCDGPRRRYSSPKQVTRSA</sequence>
<evidence type="ECO:0000256" key="2">
    <source>
        <dbReference type="ARBA" id="ARBA00022840"/>
    </source>
</evidence>
<evidence type="ECO:0000259" key="4">
    <source>
        <dbReference type="PROSITE" id="PS50011"/>
    </source>
</evidence>
<comment type="caution">
    <text evidence="5">The sequence shown here is derived from an EMBL/GenBank/DDBJ whole genome shotgun (WGS) entry which is preliminary data.</text>
</comment>
<dbReference type="Pfam" id="PF00069">
    <property type="entry name" value="Pkinase"/>
    <property type="match status" value="1"/>
</dbReference>
<dbReference type="GO" id="GO:0016301">
    <property type="term" value="F:kinase activity"/>
    <property type="evidence" value="ECO:0007669"/>
    <property type="project" value="UniProtKB-KW"/>
</dbReference>
<keyword evidence="1 3" id="KW-0547">Nucleotide-binding</keyword>
<dbReference type="InterPro" id="IPR017441">
    <property type="entry name" value="Protein_kinase_ATP_BS"/>
</dbReference>
<evidence type="ECO:0000313" key="6">
    <source>
        <dbReference type="Proteomes" id="UP001589750"/>
    </source>
</evidence>
<feature type="domain" description="Protein kinase" evidence="4">
    <location>
        <begin position="22"/>
        <end position="300"/>
    </location>
</feature>
<evidence type="ECO:0000256" key="1">
    <source>
        <dbReference type="ARBA" id="ARBA00022741"/>
    </source>
</evidence>
<evidence type="ECO:0000313" key="5">
    <source>
        <dbReference type="EMBL" id="MFB9311652.1"/>
    </source>
</evidence>
<proteinExistence type="predicted"/>
<dbReference type="InterPro" id="IPR000719">
    <property type="entry name" value="Prot_kinase_dom"/>
</dbReference>
<dbReference type="Gene3D" id="3.30.200.20">
    <property type="entry name" value="Phosphorylase Kinase, domain 1"/>
    <property type="match status" value="1"/>
</dbReference>
<dbReference type="EMBL" id="JBHMDG010000001">
    <property type="protein sequence ID" value="MFB9311652.1"/>
    <property type="molecule type" value="Genomic_DNA"/>
</dbReference>
<name>A0ABV5K4H7_9ACTN</name>
<protein>
    <submittedName>
        <fullName evidence="5">Protein kinase</fullName>
    </submittedName>
</protein>
<dbReference type="InterPro" id="IPR008271">
    <property type="entry name" value="Ser/Thr_kinase_AS"/>
</dbReference>
<dbReference type="RefSeq" id="WP_170215305.1">
    <property type="nucleotide sequence ID" value="NZ_JBHMDG010000001.1"/>
</dbReference>
<accession>A0ABV5K4H7</accession>
<dbReference type="InterPro" id="IPR011009">
    <property type="entry name" value="Kinase-like_dom_sf"/>
</dbReference>
<keyword evidence="5" id="KW-0418">Kinase</keyword>
<evidence type="ECO:0000256" key="3">
    <source>
        <dbReference type="PROSITE-ProRule" id="PRU10141"/>
    </source>
</evidence>
<dbReference type="PROSITE" id="PS00108">
    <property type="entry name" value="PROTEIN_KINASE_ST"/>
    <property type="match status" value="1"/>
</dbReference>
<dbReference type="SUPFAM" id="SSF56112">
    <property type="entry name" value="Protein kinase-like (PK-like)"/>
    <property type="match status" value="1"/>
</dbReference>
<feature type="binding site" evidence="3">
    <location>
        <position position="51"/>
    </location>
    <ligand>
        <name>ATP</name>
        <dbReference type="ChEBI" id="CHEBI:30616"/>
    </ligand>
</feature>
<dbReference type="PANTHER" id="PTHR44167:SF18">
    <property type="entry name" value="PROTEIN KINASE DOMAIN-CONTAINING PROTEIN"/>
    <property type="match status" value="1"/>
</dbReference>